<dbReference type="Proteomes" id="UP000828350">
    <property type="component" value="Segment"/>
</dbReference>
<accession>A0AAE9C5Q0</accession>
<name>A0AAE9C5Q0_9CAUD</name>
<protein>
    <recommendedName>
        <fullName evidence="3">Phage protein</fullName>
    </recommendedName>
</protein>
<dbReference type="InterPro" id="IPR025915">
    <property type="entry name" value="Phage_gp49_66"/>
</dbReference>
<keyword evidence="2" id="KW-1185">Reference proteome</keyword>
<evidence type="ECO:0008006" key="3">
    <source>
        <dbReference type="Google" id="ProtNLM"/>
    </source>
</evidence>
<organism evidence="1 2">
    <name type="scientific">Shigella virus Moo19</name>
    <dbReference type="NCBI Taxonomy" id="2886042"/>
    <lineage>
        <taxon>Viruses</taxon>
        <taxon>Duplodnaviria</taxon>
        <taxon>Heunggongvirae</taxon>
        <taxon>Uroviricota</taxon>
        <taxon>Caudoviricetes</taxon>
        <taxon>Schitoviridae</taxon>
        <taxon>Enquatrovirinae</taxon>
        <taxon>Moovirus</taxon>
        <taxon>Moovirus moo</taxon>
    </lineage>
</organism>
<gene>
    <name evidence="1" type="ORF">Moo19_gp65</name>
</gene>
<evidence type="ECO:0000313" key="1">
    <source>
        <dbReference type="EMBL" id="UEN68861.1"/>
    </source>
</evidence>
<dbReference type="Pfam" id="PF13876">
    <property type="entry name" value="Phage_gp49_66"/>
    <property type="match status" value="1"/>
</dbReference>
<evidence type="ECO:0000313" key="2">
    <source>
        <dbReference type="Proteomes" id="UP000828350"/>
    </source>
</evidence>
<dbReference type="EMBL" id="MZ358387">
    <property type="protein sequence ID" value="UEN68861.1"/>
    <property type="molecule type" value="Genomic_DNA"/>
</dbReference>
<reference evidence="1" key="1">
    <citation type="submission" date="2021-06" db="EMBL/GenBank/DDBJ databases">
        <authorList>
            <person name="Tinney K.R."/>
            <person name="Subramanian S."/>
            <person name="Parent K.N."/>
        </authorList>
    </citation>
    <scope>NUCLEOTIDE SEQUENCE</scope>
</reference>
<proteinExistence type="predicted"/>
<sequence length="140" mass="15598">MELEQKIKEAGADKAPRITPDHIQSKVIAKHFFTALDGASTQMRSEDKFSNQEVQSLSLLTFCVLVLENGFTVTGESACASPENFNEEIGRKIAYDNAIDKVWLLEGYLLKQNLHEQAQSQEMLKGFLENNECEGGGCKI</sequence>